<dbReference type="OrthoDB" id="8899520at2"/>
<protein>
    <recommendedName>
        <fullName evidence="3">DUF4868 domain-containing protein</fullName>
    </recommendedName>
</protein>
<dbReference type="KEGG" id="mff:MFFC18_19330"/>
<reference evidence="1 2" key="1">
    <citation type="submission" date="2019-08" db="EMBL/GenBank/DDBJ databases">
        <title>Deep-cultivation of Planctomycetes and their phenomic and genomic characterization uncovers novel biology.</title>
        <authorList>
            <person name="Wiegand S."/>
            <person name="Jogler M."/>
            <person name="Boedeker C."/>
            <person name="Pinto D."/>
            <person name="Vollmers J."/>
            <person name="Rivas-Marin E."/>
            <person name="Kohn T."/>
            <person name="Peeters S.H."/>
            <person name="Heuer A."/>
            <person name="Rast P."/>
            <person name="Oberbeckmann S."/>
            <person name="Bunk B."/>
            <person name="Jeske O."/>
            <person name="Meyerdierks A."/>
            <person name="Storesund J.E."/>
            <person name="Kallscheuer N."/>
            <person name="Luecker S."/>
            <person name="Lage O.M."/>
            <person name="Pohl T."/>
            <person name="Merkel B.J."/>
            <person name="Hornburger P."/>
            <person name="Mueller R.-W."/>
            <person name="Bruemmer F."/>
            <person name="Labrenz M."/>
            <person name="Spormann A.M."/>
            <person name="Op den Camp H."/>
            <person name="Overmann J."/>
            <person name="Amann R."/>
            <person name="Jetten M.S.M."/>
            <person name="Mascher T."/>
            <person name="Medema M.H."/>
            <person name="Devos D.P."/>
            <person name="Kaster A.-K."/>
            <person name="Ovreas L."/>
            <person name="Rohde M."/>
            <person name="Galperin M.Y."/>
            <person name="Jogler C."/>
        </authorList>
    </citation>
    <scope>NUCLEOTIDE SEQUENCE [LARGE SCALE GENOMIC DNA]</scope>
    <source>
        <strain evidence="1 2">FC18</strain>
    </source>
</reference>
<accession>A0A5B9PAX0</accession>
<dbReference type="Pfam" id="PF16162">
    <property type="entry name" value="KwaB"/>
    <property type="match status" value="1"/>
</dbReference>
<dbReference type="AlphaFoldDB" id="A0A5B9PAX0"/>
<dbReference type="EMBL" id="CP042912">
    <property type="protein sequence ID" value="QEG22072.1"/>
    <property type="molecule type" value="Genomic_DNA"/>
</dbReference>
<keyword evidence="2" id="KW-1185">Reference proteome</keyword>
<organism evidence="1 2">
    <name type="scientific">Mariniblastus fucicola</name>
    <dbReference type="NCBI Taxonomy" id="980251"/>
    <lineage>
        <taxon>Bacteria</taxon>
        <taxon>Pseudomonadati</taxon>
        <taxon>Planctomycetota</taxon>
        <taxon>Planctomycetia</taxon>
        <taxon>Pirellulales</taxon>
        <taxon>Pirellulaceae</taxon>
        <taxon>Mariniblastus</taxon>
    </lineage>
</organism>
<evidence type="ECO:0000313" key="2">
    <source>
        <dbReference type="Proteomes" id="UP000322214"/>
    </source>
</evidence>
<dbReference type="InterPro" id="IPR032359">
    <property type="entry name" value="KwaB-like"/>
</dbReference>
<evidence type="ECO:0000313" key="1">
    <source>
        <dbReference type="EMBL" id="QEG22072.1"/>
    </source>
</evidence>
<sequence length="307" mass="35224">MEMRDSESFEFYVVVRGADLSLDLQKIPLSQPVQADLTSLFEEQKASFVGIQTEIKSFEPTYTPKKNELFEIKDYELPDFCGRALTVSQSIDDLQNAFKPNAPIIKAVVAVDVENQTFYFQSFRASHILERRRVLSLSKSGTFKQLSQPGVQIDNKLAAIYRDGNLYFRSFHVAKQFLPMDDIFREATREDVLVALGNDLFLVDNPNEVVDQFSARVMKYFSIIIDSKILEHANATPQKIRNASKKFDGLEFEIKKPNGVSKIVLPTDKRQLNYLLRFLAEEFYVSEITKEPRATNSFEKYKPVKSS</sequence>
<dbReference type="STRING" id="980251.GCA_001642875_05036"/>
<name>A0A5B9PAX0_9BACT</name>
<gene>
    <name evidence="1" type="ORF">MFFC18_19330</name>
</gene>
<evidence type="ECO:0008006" key="3">
    <source>
        <dbReference type="Google" id="ProtNLM"/>
    </source>
</evidence>
<dbReference type="Proteomes" id="UP000322214">
    <property type="component" value="Chromosome"/>
</dbReference>
<proteinExistence type="predicted"/>